<dbReference type="PANTHER" id="PTHR43968:SF6">
    <property type="entry name" value="GLUTATHIONE S-TRANSFERASE OMEGA"/>
    <property type="match status" value="1"/>
</dbReference>
<dbReference type="Proteomes" id="UP001629113">
    <property type="component" value="Unassembled WGS sequence"/>
</dbReference>
<comment type="caution">
    <text evidence="2">The sequence shown here is derived from an EMBL/GenBank/DDBJ whole genome shotgun (WGS) entry which is preliminary data.</text>
</comment>
<evidence type="ECO:0000259" key="1">
    <source>
        <dbReference type="PROSITE" id="PS50405"/>
    </source>
</evidence>
<proteinExistence type="predicted"/>
<dbReference type="CDD" id="cd00570">
    <property type="entry name" value="GST_N_family"/>
    <property type="match status" value="1"/>
</dbReference>
<dbReference type="SUPFAM" id="SSF47616">
    <property type="entry name" value="GST C-terminal domain-like"/>
    <property type="match status" value="1"/>
</dbReference>
<protein>
    <submittedName>
        <fullName evidence="2">Glutathione s-transferase</fullName>
    </submittedName>
</protein>
<evidence type="ECO:0000313" key="3">
    <source>
        <dbReference type="Proteomes" id="UP001629113"/>
    </source>
</evidence>
<feature type="domain" description="GST C-terminal" evidence="1">
    <location>
        <begin position="90"/>
        <end position="249"/>
    </location>
</feature>
<dbReference type="CDD" id="cd00299">
    <property type="entry name" value="GST_C_family"/>
    <property type="match status" value="1"/>
</dbReference>
<dbReference type="InterPro" id="IPR058268">
    <property type="entry name" value="DUF7962"/>
</dbReference>
<reference evidence="2 3" key="1">
    <citation type="submission" date="2024-06" db="EMBL/GenBank/DDBJ databases">
        <title>Complete genome of Phlyctema vagabunda strain 19-DSS-EL-015.</title>
        <authorList>
            <person name="Fiorenzani C."/>
        </authorList>
    </citation>
    <scope>NUCLEOTIDE SEQUENCE [LARGE SCALE GENOMIC DNA]</scope>
    <source>
        <strain evidence="2 3">19-DSS-EL-015</strain>
    </source>
</reference>
<gene>
    <name evidence="2" type="ORF">PVAG01_03856</name>
</gene>
<dbReference type="PROSITE" id="PS50405">
    <property type="entry name" value="GST_CTER"/>
    <property type="match status" value="1"/>
</dbReference>
<dbReference type="Gene3D" id="3.40.30.110">
    <property type="match status" value="2"/>
</dbReference>
<dbReference type="InterPro" id="IPR004045">
    <property type="entry name" value="Glutathione_S-Trfase_N"/>
</dbReference>
<keyword evidence="3" id="KW-1185">Reference proteome</keyword>
<dbReference type="InterPro" id="IPR036282">
    <property type="entry name" value="Glutathione-S-Trfase_C_sf"/>
</dbReference>
<dbReference type="SUPFAM" id="SSF52833">
    <property type="entry name" value="Thioredoxin-like"/>
    <property type="match status" value="1"/>
</dbReference>
<dbReference type="InterPro" id="IPR010987">
    <property type="entry name" value="Glutathione-S-Trfase_C-like"/>
</dbReference>
<dbReference type="PANTHER" id="PTHR43968">
    <property type="match status" value="1"/>
</dbReference>
<organism evidence="2 3">
    <name type="scientific">Phlyctema vagabunda</name>
    <dbReference type="NCBI Taxonomy" id="108571"/>
    <lineage>
        <taxon>Eukaryota</taxon>
        <taxon>Fungi</taxon>
        <taxon>Dikarya</taxon>
        <taxon>Ascomycota</taxon>
        <taxon>Pezizomycotina</taxon>
        <taxon>Leotiomycetes</taxon>
        <taxon>Helotiales</taxon>
        <taxon>Dermateaceae</taxon>
        <taxon>Phlyctema</taxon>
    </lineage>
</organism>
<name>A0ABR4PML4_9HELO</name>
<dbReference type="InterPro" id="IPR036249">
    <property type="entry name" value="Thioredoxin-like_sf"/>
</dbReference>
<accession>A0ABR4PML4</accession>
<dbReference type="Pfam" id="PF13417">
    <property type="entry name" value="GST_N_3"/>
    <property type="match status" value="1"/>
</dbReference>
<evidence type="ECO:0000313" key="2">
    <source>
        <dbReference type="EMBL" id="KAL3424575.1"/>
    </source>
</evidence>
<dbReference type="Pfam" id="PF25907">
    <property type="entry name" value="DUF7962"/>
    <property type="match status" value="1"/>
</dbReference>
<sequence length="332" mass="36818">MGSDRDIVLYHYSFSPYARRVTWYLNLRGIPYSQCSQPPVMPRPDVAALGIQYRRIPLLSIGRDVYHDTRLIIAKLEELFPGGTQISATTPDQQALERLLESWTVDGGVFVRASQLIPTSMPLMHDEKFTKDREQYTGKSWSKEAVDKMRPEALAEMRSAFELLETTFFADGREWISKTDGPSLADIHAAWPFHWVRGLKGALPESLISPTQFPKVFAWIERFNQATTAAATTAGKPQSLKGAQAATKIGAAEFAEPEGAVDEGDPLGLTKGQEVEVWPIDSGFKNRDRGPLVALNATEVVIQTKTSEGKIVRVHAPRHGFRIKAVGGEAKL</sequence>
<dbReference type="Gene3D" id="1.20.1050.10">
    <property type="match status" value="1"/>
</dbReference>
<dbReference type="InterPro" id="IPR050983">
    <property type="entry name" value="GST_Omega/HSP26"/>
</dbReference>
<dbReference type="EMBL" id="JBFCZG010000003">
    <property type="protein sequence ID" value="KAL3424575.1"/>
    <property type="molecule type" value="Genomic_DNA"/>
</dbReference>